<dbReference type="Pfam" id="PF04228">
    <property type="entry name" value="Zn_peptidase"/>
    <property type="match status" value="1"/>
</dbReference>
<keyword evidence="7" id="KW-1185">Reference proteome</keyword>
<gene>
    <name evidence="6" type="ORF">GNY06_09785</name>
</gene>
<name>A0A845PZ58_9FLAO</name>
<keyword evidence="6" id="KW-0378">Hydrolase</keyword>
<organism evidence="6 7">
    <name type="scientific">Elizabethkingia argenteiflava</name>
    <dbReference type="NCBI Taxonomy" id="2681556"/>
    <lineage>
        <taxon>Bacteria</taxon>
        <taxon>Pseudomonadati</taxon>
        <taxon>Bacteroidota</taxon>
        <taxon>Flavobacteriia</taxon>
        <taxon>Flavobacteriales</taxon>
        <taxon>Weeksellaceae</taxon>
        <taxon>Elizabethkingia</taxon>
    </lineage>
</organism>
<sequence>MKWTNERSNNVEDRRVKAWKGIIVGSGLGAIIVGTFLFFLGGNVSNLFNPESTASNTTKHLFLSKEDKNVKQFVQMIAAWNEATWSQIFKDNKLSYAPPKIVIFEKTTHSDCGSAQVSMGPFYCPSDQTIYVDMNFFEDLQSVYGGQVSEFTIAYVLGHEVGHHIQNLMGTTKKIDQLRKSGRYSTAKMNRISVALELQADFYAGVWAKNNNNRLKGAILEPGDIEAAVNAAQVAGDDNIQRRTYGYINQESFTHGSSAQRVEWFMKGYNTGDIKQGDTFKSLLQ</sequence>
<comment type="subcellular location">
    <subcellularLocation>
        <location evidence="1">Membrane</location>
        <topology evidence="1">Single-pass membrane protein</topology>
    </subcellularLocation>
</comment>
<dbReference type="EMBL" id="JAAABJ010000595">
    <property type="protein sequence ID" value="NAW51648.1"/>
    <property type="molecule type" value="Genomic_DNA"/>
</dbReference>
<keyword evidence="6" id="KW-0482">Metalloprotease</keyword>
<feature type="transmembrane region" description="Helical" evidence="5">
    <location>
        <begin position="21"/>
        <end position="40"/>
    </location>
</feature>
<evidence type="ECO:0000313" key="6">
    <source>
        <dbReference type="EMBL" id="NAW51648.1"/>
    </source>
</evidence>
<keyword evidence="4 5" id="KW-0472">Membrane</keyword>
<dbReference type="InterPro" id="IPR007343">
    <property type="entry name" value="Uncharacterised_pept_Zn_put"/>
</dbReference>
<dbReference type="GO" id="GO:0008237">
    <property type="term" value="F:metallopeptidase activity"/>
    <property type="evidence" value="ECO:0007669"/>
    <property type="project" value="UniProtKB-KW"/>
</dbReference>
<evidence type="ECO:0000313" key="7">
    <source>
        <dbReference type="Proteomes" id="UP000553459"/>
    </source>
</evidence>
<dbReference type="GO" id="GO:0016020">
    <property type="term" value="C:membrane"/>
    <property type="evidence" value="ECO:0007669"/>
    <property type="project" value="UniProtKB-SubCell"/>
</dbReference>
<dbReference type="AlphaFoldDB" id="A0A845PZ58"/>
<evidence type="ECO:0000256" key="1">
    <source>
        <dbReference type="ARBA" id="ARBA00004167"/>
    </source>
</evidence>
<dbReference type="GO" id="GO:0006508">
    <property type="term" value="P:proteolysis"/>
    <property type="evidence" value="ECO:0007669"/>
    <property type="project" value="UniProtKB-KW"/>
</dbReference>
<evidence type="ECO:0000256" key="4">
    <source>
        <dbReference type="ARBA" id="ARBA00023136"/>
    </source>
</evidence>
<dbReference type="Proteomes" id="UP000553459">
    <property type="component" value="Unassembled WGS sequence"/>
</dbReference>
<dbReference type="RefSeq" id="WP_166519916.1">
    <property type="nucleotide sequence ID" value="NZ_JAAABJ010000595.1"/>
</dbReference>
<evidence type="ECO:0000256" key="2">
    <source>
        <dbReference type="ARBA" id="ARBA00022692"/>
    </source>
</evidence>
<keyword evidence="2 5" id="KW-0812">Transmembrane</keyword>
<accession>A0A845PZ58</accession>
<dbReference type="PANTHER" id="PTHR30168:SF0">
    <property type="entry name" value="INNER MEMBRANE PROTEIN"/>
    <property type="match status" value="1"/>
</dbReference>
<dbReference type="PANTHER" id="PTHR30168">
    <property type="entry name" value="PUTATIVE MEMBRANE PROTEIN YPFJ"/>
    <property type="match status" value="1"/>
</dbReference>
<proteinExistence type="predicted"/>
<keyword evidence="6" id="KW-0645">Protease</keyword>
<evidence type="ECO:0000256" key="5">
    <source>
        <dbReference type="SAM" id="Phobius"/>
    </source>
</evidence>
<keyword evidence="3 5" id="KW-1133">Transmembrane helix</keyword>
<protein>
    <submittedName>
        <fullName evidence="6">Metalloprotease</fullName>
    </submittedName>
</protein>
<comment type="caution">
    <text evidence="6">The sequence shown here is derived from an EMBL/GenBank/DDBJ whole genome shotgun (WGS) entry which is preliminary data.</text>
</comment>
<reference evidence="6 7" key="1">
    <citation type="submission" date="2019-11" db="EMBL/GenBank/DDBJ databases">
        <title>Characterization of Elizabethkingia argenteiflava sp. nov., isolated from inner surface of Soybean Pods.</title>
        <authorList>
            <person name="Mo S."/>
        </authorList>
    </citation>
    <scope>NUCLEOTIDE SEQUENCE [LARGE SCALE GENOMIC DNA]</scope>
    <source>
        <strain evidence="6 7">YB22</strain>
    </source>
</reference>
<evidence type="ECO:0000256" key="3">
    <source>
        <dbReference type="ARBA" id="ARBA00022989"/>
    </source>
</evidence>